<gene>
    <name evidence="1" type="ORF">MG293_018092</name>
</gene>
<reference evidence="1" key="1">
    <citation type="submission" date="2022-03" db="EMBL/GenBank/DDBJ databases">
        <title>Genomic analyses of argali, domestic sheep and their hybrids provide insights into chromosomal evolution, heterosis and genetic basis of agronomic traits.</title>
        <authorList>
            <person name="Li M."/>
        </authorList>
    </citation>
    <scope>NUCLEOTIDE SEQUENCE</scope>
    <source>
        <strain evidence="1">CAU-MHL-2022a</strain>
        <tissue evidence="1">Skin</tissue>
    </source>
</reference>
<dbReference type="Proteomes" id="UP001214576">
    <property type="component" value="Unassembled WGS sequence"/>
</dbReference>
<evidence type="ECO:0000313" key="1">
    <source>
        <dbReference type="EMBL" id="KAI4531578.1"/>
    </source>
</evidence>
<evidence type="ECO:0000313" key="2">
    <source>
        <dbReference type="Proteomes" id="UP001214576"/>
    </source>
</evidence>
<sequence length="159" mass="17573">MLISLTCNWHGGQFALQFIGSCQIIVERQYLVELVSSMVGILESSGKSLKTNGHEMQVSIRLTVLFASIFGLGSFQTHRSVKSLFHSNSKREMVSDSPVSRELHGEKDGYSFSHDLAKSHPHILLFPLALSDDLCSVLSFNKLIEWKCTVGESSNPSTA</sequence>
<name>A0AAD4TPK6_OVIAM</name>
<organism evidence="1 2">
    <name type="scientific">Ovis ammon polii</name>
    <dbReference type="NCBI Taxonomy" id="230172"/>
    <lineage>
        <taxon>Eukaryota</taxon>
        <taxon>Metazoa</taxon>
        <taxon>Chordata</taxon>
        <taxon>Craniata</taxon>
        <taxon>Vertebrata</taxon>
        <taxon>Euteleostomi</taxon>
        <taxon>Mammalia</taxon>
        <taxon>Eutheria</taxon>
        <taxon>Laurasiatheria</taxon>
        <taxon>Artiodactyla</taxon>
        <taxon>Ruminantia</taxon>
        <taxon>Pecora</taxon>
        <taxon>Bovidae</taxon>
        <taxon>Caprinae</taxon>
        <taxon>Ovis</taxon>
    </lineage>
</organism>
<accession>A0AAD4TPK6</accession>
<keyword evidence="2" id="KW-1185">Reference proteome</keyword>
<comment type="caution">
    <text evidence="1">The sequence shown here is derived from an EMBL/GenBank/DDBJ whole genome shotgun (WGS) entry which is preliminary data.</text>
</comment>
<protein>
    <submittedName>
        <fullName evidence="1">Uncharacterized protein</fullName>
    </submittedName>
</protein>
<dbReference type="AlphaFoldDB" id="A0AAD4TPK6"/>
<proteinExistence type="predicted"/>
<dbReference type="EMBL" id="JAKZEL010000023">
    <property type="protein sequence ID" value="KAI4531578.1"/>
    <property type="molecule type" value="Genomic_DNA"/>
</dbReference>